<dbReference type="AlphaFoldDB" id="A0A6C0DHU5"/>
<reference evidence="2" key="1">
    <citation type="journal article" date="2020" name="Nature">
        <title>Giant virus diversity and host interactions through global metagenomics.</title>
        <authorList>
            <person name="Schulz F."/>
            <person name="Roux S."/>
            <person name="Paez-Espino D."/>
            <person name="Jungbluth S."/>
            <person name="Walsh D.A."/>
            <person name="Denef V.J."/>
            <person name="McMahon K.D."/>
            <person name="Konstantinidis K.T."/>
            <person name="Eloe-Fadrosh E.A."/>
            <person name="Kyrpides N.C."/>
            <person name="Woyke T."/>
        </authorList>
    </citation>
    <scope>NUCLEOTIDE SEQUENCE</scope>
    <source>
        <strain evidence="2">GVMAG-M-3300023174-176</strain>
    </source>
</reference>
<sequence length="142" mass="15558">MISVVHVDIERVESSDQWKVLGSINSENHTYDAPPAPFTKDLIVTLEQGKFPLTDHTDCFPQSKHRYILRFGDQRRVGILKGFTYSCMPVGFGTGGSQILTVLVRTATAATAATATTNQNSENSENSENSPYSSLTEADFAL</sequence>
<organism evidence="2">
    <name type="scientific">viral metagenome</name>
    <dbReference type="NCBI Taxonomy" id="1070528"/>
    <lineage>
        <taxon>unclassified sequences</taxon>
        <taxon>metagenomes</taxon>
        <taxon>organismal metagenomes</taxon>
    </lineage>
</organism>
<dbReference type="EMBL" id="MN739613">
    <property type="protein sequence ID" value="QHT15814.1"/>
    <property type="molecule type" value="Genomic_DNA"/>
</dbReference>
<accession>A0A6C0DHU5</accession>
<name>A0A6C0DHU5_9ZZZZ</name>
<evidence type="ECO:0000256" key="1">
    <source>
        <dbReference type="SAM" id="MobiDB-lite"/>
    </source>
</evidence>
<feature type="region of interest" description="Disordered" evidence="1">
    <location>
        <begin position="114"/>
        <end position="142"/>
    </location>
</feature>
<evidence type="ECO:0000313" key="2">
    <source>
        <dbReference type="EMBL" id="QHT15814.1"/>
    </source>
</evidence>
<feature type="compositionally biased region" description="Low complexity" evidence="1">
    <location>
        <begin position="114"/>
        <end position="130"/>
    </location>
</feature>
<proteinExistence type="predicted"/>
<protein>
    <submittedName>
        <fullName evidence="2">Uncharacterized protein</fullName>
    </submittedName>
</protein>